<evidence type="ECO:0000313" key="2">
    <source>
        <dbReference type="Proteomes" id="UP001144978"/>
    </source>
</evidence>
<reference evidence="1" key="1">
    <citation type="submission" date="2022-08" db="EMBL/GenBank/DDBJ databases">
        <title>Genome Sequence of Pycnoporus sanguineus.</title>
        <authorList>
            <person name="Buettner E."/>
        </authorList>
    </citation>
    <scope>NUCLEOTIDE SEQUENCE</scope>
    <source>
        <strain evidence="1">CG-C14</strain>
    </source>
</reference>
<evidence type="ECO:0000313" key="1">
    <source>
        <dbReference type="EMBL" id="KAJ3007540.1"/>
    </source>
</evidence>
<accession>A0ACC1Q2P7</accession>
<dbReference type="Proteomes" id="UP001144978">
    <property type="component" value="Unassembled WGS sequence"/>
</dbReference>
<dbReference type="EMBL" id="JANSHE010000739">
    <property type="protein sequence ID" value="KAJ3007540.1"/>
    <property type="molecule type" value="Genomic_DNA"/>
</dbReference>
<comment type="caution">
    <text evidence="1">The sequence shown here is derived from an EMBL/GenBank/DDBJ whole genome shotgun (WGS) entry which is preliminary data.</text>
</comment>
<proteinExistence type="predicted"/>
<protein>
    <submittedName>
        <fullName evidence="1">Uncharacterized protein</fullName>
    </submittedName>
</protein>
<organism evidence="1 2">
    <name type="scientific">Trametes sanguinea</name>
    <dbReference type="NCBI Taxonomy" id="158606"/>
    <lineage>
        <taxon>Eukaryota</taxon>
        <taxon>Fungi</taxon>
        <taxon>Dikarya</taxon>
        <taxon>Basidiomycota</taxon>
        <taxon>Agaricomycotina</taxon>
        <taxon>Agaricomycetes</taxon>
        <taxon>Polyporales</taxon>
        <taxon>Polyporaceae</taxon>
        <taxon>Trametes</taxon>
    </lineage>
</organism>
<keyword evidence="2" id="KW-1185">Reference proteome</keyword>
<sequence length="275" mass="30769">MGLPSEARLDQQDRQVQGTTRRARILADPRHHLDLDIQVVDIVGAHLNGKLREEIYMQQPPMYKNGTSDVCQLHRTLYGLRQSGHEWNIALDGAFKSLNFTRLISDQCVYLCTRNSDIALVAVHVDDMTLLTSSPQTTDALKQELAAHFELFNLGPIRQVVGLEVSRNRATGTLALRKSQYIDRILARFGMANAKPVNTPLDVLSCAGLGGERGGENESCDKSEDATSVDPNRRPTLEERGQMSEMTKHSHNELKRKVETSGLYARSGLYQETRI</sequence>
<name>A0ACC1Q2P7_9APHY</name>
<gene>
    <name evidence="1" type="ORF">NUW54_g3514</name>
</gene>